<comment type="caution">
    <text evidence="5">The sequence shown here is derived from an EMBL/GenBank/DDBJ whole genome shotgun (WGS) entry which is preliminary data.</text>
</comment>
<evidence type="ECO:0000256" key="4">
    <source>
        <dbReference type="ARBA" id="ARBA00023136"/>
    </source>
</evidence>
<comment type="subcellular location">
    <subcellularLocation>
        <location evidence="1">Golgi apparatus membrane</location>
        <topology evidence="1">Peripheral membrane protein</topology>
        <orientation evidence="1">Cytoplasmic side</orientation>
    </subcellularLocation>
</comment>
<protein>
    <recommendedName>
        <fullName evidence="7">Golgi phosphoprotein 3 (GPP34)</fullName>
    </recommendedName>
</protein>
<dbReference type="InterPro" id="IPR008628">
    <property type="entry name" value="GPP34-like"/>
</dbReference>
<keyword evidence="3" id="KW-0446">Lipid-binding</keyword>
<evidence type="ECO:0008006" key="7">
    <source>
        <dbReference type="Google" id="ProtNLM"/>
    </source>
</evidence>
<dbReference type="InterPro" id="IPR038261">
    <property type="entry name" value="GPP34-like_sf"/>
</dbReference>
<dbReference type="Gene3D" id="1.10.3630.10">
    <property type="entry name" value="yeast vps74-n-term truncation variant domain like"/>
    <property type="match status" value="1"/>
</dbReference>
<accession>A0ABP6P9M4</accession>
<gene>
    <name evidence="5" type="ORF">GCM10010531_23830</name>
</gene>
<dbReference type="RefSeq" id="WP_344689097.1">
    <property type="nucleotide sequence ID" value="NZ_BAAAVV010000005.1"/>
</dbReference>
<sequence>MTERTAAGAGAGDVSIRVAALCLGQNGRLSDRLVCGPAVRGALLLDLALSARVEQTEDSILVDPTPTGFAPADRLLAAIGIEPERSLDGWLDERRIGLRDVADGAVRAGRWSQGRGALGLGRRYVDGDVARTLADLARDPDGEPAGWTPEDAGVTAIAAVAGLRDRELGYAESLAPAVLAATGSAAWLCTAIVDHLRVLTARYAAEAAGLGPF</sequence>
<name>A0ABP6P9M4_9ACTN</name>
<evidence type="ECO:0000313" key="6">
    <source>
        <dbReference type="Proteomes" id="UP001499924"/>
    </source>
</evidence>
<dbReference type="EMBL" id="BAAAVV010000005">
    <property type="protein sequence ID" value="GAA3169921.1"/>
    <property type="molecule type" value="Genomic_DNA"/>
</dbReference>
<evidence type="ECO:0000256" key="3">
    <source>
        <dbReference type="ARBA" id="ARBA00023121"/>
    </source>
</evidence>
<proteinExistence type="predicted"/>
<evidence type="ECO:0000256" key="1">
    <source>
        <dbReference type="ARBA" id="ARBA00004255"/>
    </source>
</evidence>
<reference evidence="6" key="1">
    <citation type="journal article" date="2019" name="Int. J. Syst. Evol. Microbiol.">
        <title>The Global Catalogue of Microorganisms (GCM) 10K type strain sequencing project: providing services to taxonomists for standard genome sequencing and annotation.</title>
        <authorList>
            <consortium name="The Broad Institute Genomics Platform"/>
            <consortium name="The Broad Institute Genome Sequencing Center for Infectious Disease"/>
            <person name="Wu L."/>
            <person name="Ma J."/>
        </authorList>
    </citation>
    <scope>NUCLEOTIDE SEQUENCE [LARGE SCALE GENOMIC DNA]</scope>
    <source>
        <strain evidence="6">JCM 15614</strain>
    </source>
</reference>
<dbReference type="Proteomes" id="UP001499924">
    <property type="component" value="Unassembled WGS sequence"/>
</dbReference>
<evidence type="ECO:0000313" key="5">
    <source>
        <dbReference type="EMBL" id="GAA3169921.1"/>
    </source>
</evidence>
<organism evidence="5 6">
    <name type="scientific">Blastococcus jejuensis</name>
    <dbReference type="NCBI Taxonomy" id="351224"/>
    <lineage>
        <taxon>Bacteria</taxon>
        <taxon>Bacillati</taxon>
        <taxon>Actinomycetota</taxon>
        <taxon>Actinomycetes</taxon>
        <taxon>Geodermatophilales</taxon>
        <taxon>Geodermatophilaceae</taxon>
        <taxon>Blastococcus</taxon>
    </lineage>
</organism>
<evidence type="ECO:0000256" key="2">
    <source>
        <dbReference type="ARBA" id="ARBA00023034"/>
    </source>
</evidence>
<keyword evidence="4" id="KW-0472">Membrane</keyword>
<dbReference type="Pfam" id="PF05719">
    <property type="entry name" value="GPP34"/>
    <property type="match status" value="1"/>
</dbReference>
<keyword evidence="6" id="KW-1185">Reference proteome</keyword>
<keyword evidence="2" id="KW-0333">Golgi apparatus</keyword>